<organism evidence="2 3">
    <name type="scientific">Asparagus officinalis</name>
    <name type="common">Garden asparagus</name>
    <dbReference type="NCBI Taxonomy" id="4686"/>
    <lineage>
        <taxon>Eukaryota</taxon>
        <taxon>Viridiplantae</taxon>
        <taxon>Streptophyta</taxon>
        <taxon>Embryophyta</taxon>
        <taxon>Tracheophyta</taxon>
        <taxon>Spermatophyta</taxon>
        <taxon>Magnoliopsida</taxon>
        <taxon>Liliopsida</taxon>
        <taxon>Asparagales</taxon>
        <taxon>Asparagaceae</taxon>
        <taxon>Asparagoideae</taxon>
        <taxon>Asparagus</taxon>
    </lineage>
</organism>
<keyword evidence="3" id="KW-1185">Reference proteome</keyword>
<dbReference type="Proteomes" id="UP000243459">
    <property type="component" value="Chromosome 7"/>
</dbReference>
<dbReference type="EMBL" id="CM007387">
    <property type="protein sequence ID" value="ONK64966.1"/>
    <property type="molecule type" value="Genomic_DNA"/>
</dbReference>
<keyword evidence="1" id="KW-0472">Membrane</keyword>
<evidence type="ECO:0000313" key="3">
    <source>
        <dbReference type="Proteomes" id="UP000243459"/>
    </source>
</evidence>
<gene>
    <name evidence="2" type="ORF">A4U43_C07F31990</name>
</gene>
<keyword evidence="1" id="KW-1133">Transmembrane helix</keyword>
<dbReference type="Gramene" id="ONK64966">
    <property type="protein sequence ID" value="ONK64966"/>
    <property type="gene ID" value="A4U43_C07F31990"/>
</dbReference>
<proteinExistence type="predicted"/>
<evidence type="ECO:0000313" key="2">
    <source>
        <dbReference type="EMBL" id="ONK64966.1"/>
    </source>
</evidence>
<keyword evidence="1" id="KW-0812">Transmembrane</keyword>
<protein>
    <submittedName>
        <fullName evidence="2">Uncharacterized protein</fullName>
    </submittedName>
</protein>
<sequence length="110" mass="13250">MLVFICVARVHWSSCGWKIVLRWSQVLVLWMGDPQIIGVVDRYLYRFCYWKRYFEDGVNAHKIALLRMLLVDWKLLMTTLCFMRVVIRCTLVPVTLFLDYILCQISFYVF</sequence>
<reference evidence="3" key="1">
    <citation type="journal article" date="2017" name="Nat. Commun.">
        <title>The asparagus genome sheds light on the origin and evolution of a young Y chromosome.</title>
        <authorList>
            <person name="Harkess A."/>
            <person name="Zhou J."/>
            <person name="Xu C."/>
            <person name="Bowers J.E."/>
            <person name="Van der Hulst R."/>
            <person name="Ayyampalayam S."/>
            <person name="Mercati F."/>
            <person name="Riccardi P."/>
            <person name="McKain M.R."/>
            <person name="Kakrana A."/>
            <person name="Tang H."/>
            <person name="Ray J."/>
            <person name="Groenendijk J."/>
            <person name="Arikit S."/>
            <person name="Mathioni S.M."/>
            <person name="Nakano M."/>
            <person name="Shan H."/>
            <person name="Telgmann-Rauber A."/>
            <person name="Kanno A."/>
            <person name="Yue Z."/>
            <person name="Chen H."/>
            <person name="Li W."/>
            <person name="Chen Y."/>
            <person name="Xu X."/>
            <person name="Zhang Y."/>
            <person name="Luo S."/>
            <person name="Chen H."/>
            <person name="Gao J."/>
            <person name="Mao Z."/>
            <person name="Pires J.C."/>
            <person name="Luo M."/>
            <person name="Kudrna D."/>
            <person name="Wing R.A."/>
            <person name="Meyers B.C."/>
            <person name="Yi K."/>
            <person name="Kong H."/>
            <person name="Lavrijsen P."/>
            <person name="Sunseri F."/>
            <person name="Falavigna A."/>
            <person name="Ye Y."/>
            <person name="Leebens-Mack J.H."/>
            <person name="Chen G."/>
        </authorList>
    </citation>
    <scope>NUCLEOTIDE SEQUENCE [LARGE SCALE GENOMIC DNA]</scope>
    <source>
        <strain evidence="3">cv. DH0086</strain>
    </source>
</reference>
<dbReference type="AlphaFoldDB" id="A0A5P1EGE0"/>
<name>A0A5P1EGE0_ASPOF</name>
<feature type="transmembrane region" description="Helical" evidence="1">
    <location>
        <begin position="85"/>
        <end position="109"/>
    </location>
</feature>
<accession>A0A5P1EGE0</accession>
<evidence type="ECO:0000256" key="1">
    <source>
        <dbReference type="SAM" id="Phobius"/>
    </source>
</evidence>